<dbReference type="SUPFAM" id="SSF161098">
    <property type="entry name" value="MetI-like"/>
    <property type="match status" value="1"/>
</dbReference>
<dbReference type="InterPro" id="IPR035906">
    <property type="entry name" value="MetI-like_sf"/>
</dbReference>
<reference evidence="9" key="1">
    <citation type="journal article" date="2020" name="mSystems">
        <title>Genome- and Community-Level Interaction Insights into Carbon Utilization and Element Cycling Functions of Hydrothermarchaeota in Hydrothermal Sediment.</title>
        <authorList>
            <person name="Zhou Z."/>
            <person name="Liu Y."/>
            <person name="Xu W."/>
            <person name="Pan J."/>
            <person name="Luo Z.H."/>
            <person name="Li M."/>
        </authorList>
    </citation>
    <scope>NUCLEOTIDE SEQUENCE [LARGE SCALE GENOMIC DNA]</scope>
    <source>
        <strain evidence="9">SpSt-86</strain>
    </source>
</reference>
<evidence type="ECO:0000256" key="4">
    <source>
        <dbReference type="ARBA" id="ARBA00022692"/>
    </source>
</evidence>
<dbReference type="InterPro" id="IPR000515">
    <property type="entry name" value="MetI-like"/>
</dbReference>
<dbReference type="GO" id="GO:0055085">
    <property type="term" value="P:transmembrane transport"/>
    <property type="evidence" value="ECO:0007669"/>
    <property type="project" value="InterPro"/>
</dbReference>
<dbReference type="PANTHER" id="PTHR30193">
    <property type="entry name" value="ABC TRANSPORTER PERMEASE PROTEIN"/>
    <property type="match status" value="1"/>
</dbReference>
<feature type="transmembrane region" description="Helical" evidence="7">
    <location>
        <begin position="16"/>
        <end position="44"/>
    </location>
</feature>
<organism evidence="9">
    <name type="scientific">Pseudothermotoga hypogea</name>
    <dbReference type="NCBI Taxonomy" id="57487"/>
    <lineage>
        <taxon>Bacteria</taxon>
        <taxon>Thermotogati</taxon>
        <taxon>Thermotogota</taxon>
        <taxon>Thermotogae</taxon>
        <taxon>Thermotogales</taxon>
        <taxon>Thermotogaceae</taxon>
        <taxon>Pseudothermotoga</taxon>
    </lineage>
</organism>
<comment type="caution">
    <text evidence="9">The sequence shown here is derived from an EMBL/GenBank/DDBJ whole genome shotgun (WGS) entry which is preliminary data.</text>
</comment>
<accession>A0A832I716</accession>
<keyword evidence="3" id="KW-1003">Cell membrane</keyword>
<dbReference type="Pfam" id="PF00528">
    <property type="entry name" value="BPD_transp_1"/>
    <property type="match status" value="1"/>
</dbReference>
<keyword evidence="5 7" id="KW-1133">Transmembrane helix</keyword>
<feature type="transmembrane region" description="Helical" evidence="7">
    <location>
        <begin position="203"/>
        <end position="229"/>
    </location>
</feature>
<evidence type="ECO:0000256" key="3">
    <source>
        <dbReference type="ARBA" id="ARBA00022475"/>
    </source>
</evidence>
<feature type="transmembrane region" description="Helical" evidence="7">
    <location>
        <begin position="111"/>
        <end position="131"/>
    </location>
</feature>
<evidence type="ECO:0000259" key="8">
    <source>
        <dbReference type="PROSITE" id="PS50928"/>
    </source>
</evidence>
<keyword evidence="2 7" id="KW-0813">Transport</keyword>
<dbReference type="PANTHER" id="PTHR30193:SF37">
    <property type="entry name" value="INNER MEMBRANE ABC TRANSPORTER PERMEASE PROTEIN YCJO"/>
    <property type="match status" value="1"/>
</dbReference>
<evidence type="ECO:0000256" key="1">
    <source>
        <dbReference type="ARBA" id="ARBA00004651"/>
    </source>
</evidence>
<dbReference type="CDD" id="cd06261">
    <property type="entry name" value="TM_PBP2"/>
    <property type="match status" value="1"/>
</dbReference>
<dbReference type="Gene3D" id="1.10.3720.10">
    <property type="entry name" value="MetI-like"/>
    <property type="match status" value="1"/>
</dbReference>
<evidence type="ECO:0000256" key="2">
    <source>
        <dbReference type="ARBA" id="ARBA00022448"/>
    </source>
</evidence>
<evidence type="ECO:0000256" key="5">
    <source>
        <dbReference type="ARBA" id="ARBA00022989"/>
    </source>
</evidence>
<dbReference type="InterPro" id="IPR051393">
    <property type="entry name" value="ABC_transporter_permease"/>
</dbReference>
<proteinExistence type="inferred from homology"/>
<evidence type="ECO:0000256" key="6">
    <source>
        <dbReference type="ARBA" id="ARBA00023136"/>
    </source>
</evidence>
<dbReference type="EMBL" id="DTKQ01000036">
    <property type="protein sequence ID" value="HGZ79232.1"/>
    <property type="molecule type" value="Genomic_DNA"/>
</dbReference>
<feature type="transmembrane region" description="Helical" evidence="7">
    <location>
        <begin position="137"/>
        <end position="155"/>
    </location>
</feature>
<name>A0A832I716_9THEM</name>
<feature type="transmembrane region" description="Helical" evidence="7">
    <location>
        <begin position="236"/>
        <end position="256"/>
    </location>
</feature>
<feature type="transmembrane region" description="Helical" evidence="7">
    <location>
        <begin position="268"/>
        <end position="289"/>
    </location>
</feature>
<sequence length="298" mass="33859">MSRFLGGVSKKKQISWFLIFSSLSLILLVVTFYIPILYAIWFAFTDYDAISQPHFVGLSNFQKAFSDKVFWISFRNTLAYTLMVVPLVTAFSFLIALALKENSVFSRIMRIFYILPLVTSSVAIAFVWRWIYNPSYGILNAILGLFGVQPIRWLVSPNTALISLAILGIWGSTSYYILIYLAGLQNIPEELYEAARIDGASGWQQLIHITVPLISPTTFFVVVTGFIGAFQVFDPVFLLTNGGPGYSTYTVTFYIYQNGFVWFKMGYGMAISWILLGLVMIITVVQFIAQKRWVHYYA</sequence>
<dbReference type="GO" id="GO:0005886">
    <property type="term" value="C:plasma membrane"/>
    <property type="evidence" value="ECO:0007669"/>
    <property type="project" value="UniProtKB-SubCell"/>
</dbReference>
<protein>
    <submittedName>
        <fullName evidence="9">Sugar ABC transporter permease</fullName>
    </submittedName>
</protein>
<dbReference type="PROSITE" id="PS50928">
    <property type="entry name" value="ABC_TM1"/>
    <property type="match status" value="1"/>
</dbReference>
<feature type="transmembrane region" description="Helical" evidence="7">
    <location>
        <begin position="162"/>
        <end position="183"/>
    </location>
</feature>
<comment type="subcellular location">
    <subcellularLocation>
        <location evidence="1 7">Cell membrane</location>
        <topology evidence="1 7">Multi-pass membrane protein</topology>
    </subcellularLocation>
</comment>
<evidence type="ECO:0000256" key="7">
    <source>
        <dbReference type="RuleBase" id="RU363032"/>
    </source>
</evidence>
<evidence type="ECO:0000313" key="9">
    <source>
        <dbReference type="EMBL" id="HGZ79232.1"/>
    </source>
</evidence>
<keyword evidence="4 7" id="KW-0812">Transmembrane</keyword>
<keyword evidence="6 7" id="KW-0472">Membrane</keyword>
<feature type="domain" description="ABC transmembrane type-1" evidence="8">
    <location>
        <begin position="74"/>
        <end position="286"/>
    </location>
</feature>
<dbReference type="AlphaFoldDB" id="A0A832I716"/>
<feature type="transmembrane region" description="Helical" evidence="7">
    <location>
        <begin position="78"/>
        <end position="99"/>
    </location>
</feature>
<comment type="similarity">
    <text evidence="7">Belongs to the binding-protein-dependent transport system permease family.</text>
</comment>
<gene>
    <name evidence="9" type="ORF">ENW55_04530</name>
</gene>